<dbReference type="InterPro" id="IPR001610">
    <property type="entry name" value="PAC"/>
</dbReference>
<dbReference type="NCBIfam" id="TIGR00229">
    <property type="entry name" value="sensory_box"/>
    <property type="match status" value="2"/>
</dbReference>
<evidence type="ECO:0000256" key="3">
    <source>
        <dbReference type="ARBA" id="ARBA00022553"/>
    </source>
</evidence>
<dbReference type="Gene3D" id="3.30.450.20">
    <property type="entry name" value="PAS domain"/>
    <property type="match status" value="3"/>
</dbReference>
<evidence type="ECO:0000259" key="10">
    <source>
        <dbReference type="PROSITE" id="PS50112"/>
    </source>
</evidence>
<dbReference type="PRINTS" id="PR00344">
    <property type="entry name" value="BCTRLSENSOR"/>
</dbReference>
<reference evidence="12 13" key="1">
    <citation type="submission" date="2019-01" db="EMBL/GenBank/DDBJ databases">
        <title>Geovibrio thiophilus DSM 11263, complete genome.</title>
        <authorList>
            <person name="Spring S."/>
            <person name="Bunk B."/>
            <person name="Sproer C."/>
        </authorList>
    </citation>
    <scope>NUCLEOTIDE SEQUENCE [LARGE SCALE GENOMIC DNA]</scope>
    <source>
        <strain evidence="12 13">DSM 11263</strain>
    </source>
</reference>
<dbReference type="EMBL" id="CP035108">
    <property type="protein sequence ID" value="QAR33953.1"/>
    <property type="molecule type" value="Genomic_DNA"/>
</dbReference>
<dbReference type="GO" id="GO:0006355">
    <property type="term" value="P:regulation of DNA-templated transcription"/>
    <property type="evidence" value="ECO:0007669"/>
    <property type="project" value="InterPro"/>
</dbReference>
<dbReference type="InterPro" id="IPR036890">
    <property type="entry name" value="HATPase_C_sf"/>
</dbReference>
<dbReference type="Pfam" id="PF02518">
    <property type="entry name" value="HATPase_c"/>
    <property type="match status" value="1"/>
</dbReference>
<dbReference type="SUPFAM" id="SSF55785">
    <property type="entry name" value="PYP-like sensor domain (PAS domain)"/>
    <property type="match status" value="3"/>
</dbReference>
<dbReference type="PROSITE" id="PS50112">
    <property type="entry name" value="PAS"/>
    <property type="match status" value="3"/>
</dbReference>
<evidence type="ECO:0000256" key="4">
    <source>
        <dbReference type="ARBA" id="ARBA00022679"/>
    </source>
</evidence>
<evidence type="ECO:0000313" key="12">
    <source>
        <dbReference type="EMBL" id="QAR33953.1"/>
    </source>
</evidence>
<evidence type="ECO:0000259" key="9">
    <source>
        <dbReference type="PROSITE" id="PS50109"/>
    </source>
</evidence>
<evidence type="ECO:0000256" key="6">
    <source>
        <dbReference type="ARBA" id="ARBA00022777"/>
    </source>
</evidence>
<gene>
    <name evidence="12" type="ORF">EP073_11225</name>
</gene>
<keyword evidence="5" id="KW-0547">Nucleotide-binding</keyword>
<evidence type="ECO:0000256" key="5">
    <source>
        <dbReference type="ARBA" id="ARBA00022741"/>
    </source>
</evidence>
<dbReference type="SMART" id="SM00091">
    <property type="entry name" value="PAS"/>
    <property type="match status" value="3"/>
</dbReference>
<dbReference type="InterPro" id="IPR003594">
    <property type="entry name" value="HATPase_dom"/>
</dbReference>
<dbReference type="SUPFAM" id="SSF55874">
    <property type="entry name" value="ATPase domain of HSP90 chaperone/DNA topoisomerase II/histidine kinase"/>
    <property type="match status" value="1"/>
</dbReference>
<dbReference type="InterPro" id="IPR005467">
    <property type="entry name" value="His_kinase_dom"/>
</dbReference>
<dbReference type="Pfam" id="PF13426">
    <property type="entry name" value="PAS_9"/>
    <property type="match status" value="1"/>
</dbReference>
<dbReference type="InterPro" id="IPR004358">
    <property type="entry name" value="Sig_transdc_His_kin-like_C"/>
</dbReference>
<feature type="domain" description="PAS" evidence="10">
    <location>
        <begin position="228"/>
        <end position="271"/>
    </location>
</feature>
<dbReference type="SUPFAM" id="SSF47384">
    <property type="entry name" value="Homodimeric domain of signal transducing histidine kinase"/>
    <property type="match status" value="1"/>
</dbReference>
<dbReference type="Gene3D" id="1.10.287.130">
    <property type="match status" value="1"/>
</dbReference>
<keyword evidence="13" id="KW-1185">Reference proteome</keyword>
<feature type="domain" description="Histidine kinase" evidence="9">
    <location>
        <begin position="373"/>
        <end position="582"/>
    </location>
</feature>
<dbReference type="PANTHER" id="PTHR43065">
    <property type="entry name" value="SENSOR HISTIDINE KINASE"/>
    <property type="match status" value="1"/>
</dbReference>
<accession>A0A3R6AZ88</accession>
<keyword evidence="4" id="KW-0808">Transferase</keyword>
<feature type="domain" description="PAS" evidence="10">
    <location>
        <begin position="6"/>
        <end position="54"/>
    </location>
</feature>
<keyword evidence="7" id="KW-0067">ATP-binding</keyword>
<feature type="domain" description="PAC" evidence="11">
    <location>
        <begin position="174"/>
        <end position="226"/>
    </location>
</feature>
<dbReference type="InterPro" id="IPR000014">
    <property type="entry name" value="PAS"/>
</dbReference>
<dbReference type="CDD" id="cd00082">
    <property type="entry name" value="HisKA"/>
    <property type="match status" value="1"/>
</dbReference>
<dbReference type="PROSITE" id="PS50113">
    <property type="entry name" value="PAC"/>
    <property type="match status" value="1"/>
</dbReference>
<dbReference type="GO" id="GO:0005524">
    <property type="term" value="F:ATP binding"/>
    <property type="evidence" value="ECO:0007669"/>
    <property type="project" value="UniProtKB-KW"/>
</dbReference>
<dbReference type="GO" id="GO:0000155">
    <property type="term" value="F:phosphorelay sensor kinase activity"/>
    <property type="evidence" value="ECO:0007669"/>
    <property type="project" value="InterPro"/>
</dbReference>
<dbReference type="InterPro" id="IPR000700">
    <property type="entry name" value="PAS-assoc_C"/>
</dbReference>
<dbReference type="SMART" id="SM00086">
    <property type="entry name" value="PAC"/>
    <property type="match status" value="2"/>
</dbReference>
<dbReference type="Proteomes" id="UP000287502">
    <property type="component" value="Chromosome"/>
</dbReference>
<dbReference type="KEGG" id="gtl:EP073_11225"/>
<dbReference type="InterPro" id="IPR013655">
    <property type="entry name" value="PAS_fold_3"/>
</dbReference>
<dbReference type="InterPro" id="IPR003661">
    <property type="entry name" value="HisK_dim/P_dom"/>
</dbReference>
<protein>
    <recommendedName>
        <fullName evidence="2">histidine kinase</fullName>
        <ecNumber evidence="2">2.7.13.3</ecNumber>
    </recommendedName>
</protein>
<dbReference type="PANTHER" id="PTHR43065:SF42">
    <property type="entry name" value="TWO-COMPONENT SENSOR PPRA"/>
    <property type="match status" value="1"/>
</dbReference>
<dbReference type="InterPro" id="IPR013767">
    <property type="entry name" value="PAS_fold"/>
</dbReference>
<dbReference type="InterPro" id="IPR036097">
    <property type="entry name" value="HisK_dim/P_sf"/>
</dbReference>
<comment type="catalytic activity">
    <reaction evidence="1">
        <text>ATP + protein L-histidine = ADP + protein N-phospho-L-histidine.</text>
        <dbReference type="EC" id="2.7.13.3"/>
    </reaction>
</comment>
<dbReference type="Pfam" id="PF08447">
    <property type="entry name" value="PAS_3"/>
    <property type="match status" value="1"/>
</dbReference>
<organism evidence="12 13">
    <name type="scientific">Geovibrio thiophilus</name>
    <dbReference type="NCBI Taxonomy" id="139438"/>
    <lineage>
        <taxon>Bacteria</taxon>
        <taxon>Pseudomonadati</taxon>
        <taxon>Deferribacterota</taxon>
        <taxon>Deferribacteres</taxon>
        <taxon>Deferribacterales</taxon>
        <taxon>Geovibrionaceae</taxon>
        <taxon>Geovibrio</taxon>
    </lineage>
</organism>
<dbReference type="SMART" id="SM00387">
    <property type="entry name" value="HATPase_c"/>
    <property type="match status" value="1"/>
</dbReference>
<evidence type="ECO:0000256" key="2">
    <source>
        <dbReference type="ARBA" id="ARBA00012438"/>
    </source>
</evidence>
<keyword evidence="6" id="KW-0418">Kinase</keyword>
<dbReference type="EC" id="2.7.13.3" evidence="2"/>
<dbReference type="RefSeq" id="WP_128467238.1">
    <property type="nucleotide sequence ID" value="NZ_CP035108.1"/>
</dbReference>
<feature type="domain" description="PAS" evidence="10">
    <location>
        <begin position="102"/>
        <end position="167"/>
    </location>
</feature>
<dbReference type="Gene3D" id="3.30.565.10">
    <property type="entry name" value="Histidine kinase-like ATPase, C-terminal domain"/>
    <property type="match status" value="1"/>
</dbReference>
<evidence type="ECO:0000313" key="13">
    <source>
        <dbReference type="Proteomes" id="UP000287502"/>
    </source>
</evidence>
<evidence type="ECO:0000256" key="7">
    <source>
        <dbReference type="ARBA" id="ARBA00022840"/>
    </source>
</evidence>
<name>A0A3R6AZ88_9BACT</name>
<proteinExistence type="predicted"/>
<keyword evidence="3" id="KW-0597">Phosphoprotein</keyword>
<dbReference type="CDD" id="cd00130">
    <property type="entry name" value="PAS"/>
    <property type="match status" value="3"/>
</dbReference>
<dbReference type="AlphaFoldDB" id="A0A3R6AZ88"/>
<keyword evidence="8" id="KW-0902">Two-component regulatory system</keyword>
<dbReference type="PROSITE" id="PS50109">
    <property type="entry name" value="HIS_KIN"/>
    <property type="match status" value="1"/>
</dbReference>
<sequence>MAEYDFVLDMDFSILRISAEAENKLGYTPSEISGKPFIEMIKTEYRDRTVSALKTKEKDFCFILGSDDVQHFIELEPCTLPDGTTGVKTVSLNPLTKEKSGAFSCFAEFIENIYDIYYSADIYGNITAISPSVFIYSGFTPEELIGKNLGSELYVYPALRETFKELIGKHGKVTAFDAPLFRKDGSIWWVSTSAHFIKNINGEIIGVEGIARDITDHKEGQEKLLRGIETRYKTLFESATDAIFIFDLRTKRIADANAAARKMTGYSLEELRKLMPEQLHPKYEFEKIHSYIVRKREEFGLKETVRLDFLSKHGDIVPAELTASVITEDGRKFSIDVARDISQRLATEKKQREQEQMIVHQSKLAAMGEMISNIAHQWRQPLSKMTGILTNLEMGIKQGNLARDEAETLIKEAFSTLKFMSHTIDDFKNFFSPSKPVEEFCINTALDEVLSIIEPNLRFHGIRVMIKAQENVFLRTYRSEFCQVLLNIIQNAKDILYLRRIAEPKIDIRITSGRGKTVIRVADNGGGIEHAAMGRIFEPYFTTRPDGQGIGLYMSKIIIEKNIKGTITARNTFEGAEFTIVL</sequence>
<dbReference type="Pfam" id="PF00989">
    <property type="entry name" value="PAS"/>
    <property type="match status" value="1"/>
</dbReference>
<evidence type="ECO:0000256" key="1">
    <source>
        <dbReference type="ARBA" id="ARBA00000085"/>
    </source>
</evidence>
<dbReference type="OrthoDB" id="5439205at2"/>
<evidence type="ECO:0000256" key="8">
    <source>
        <dbReference type="ARBA" id="ARBA00023012"/>
    </source>
</evidence>
<dbReference type="InterPro" id="IPR035965">
    <property type="entry name" value="PAS-like_dom_sf"/>
</dbReference>
<evidence type="ECO:0000259" key="11">
    <source>
        <dbReference type="PROSITE" id="PS50113"/>
    </source>
</evidence>